<evidence type="ECO:0000313" key="1">
    <source>
        <dbReference type="EMBL" id="KAH7998865.1"/>
    </source>
</evidence>
<proteinExistence type="predicted"/>
<organism evidence="1 2">
    <name type="scientific">Sphaerodactylus townsendi</name>
    <dbReference type="NCBI Taxonomy" id="933632"/>
    <lineage>
        <taxon>Eukaryota</taxon>
        <taxon>Metazoa</taxon>
        <taxon>Chordata</taxon>
        <taxon>Craniata</taxon>
        <taxon>Vertebrata</taxon>
        <taxon>Euteleostomi</taxon>
        <taxon>Lepidosauria</taxon>
        <taxon>Squamata</taxon>
        <taxon>Bifurcata</taxon>
        <taxon>Gekkota</taxon>
        <taxon>Sphaerodactylidae</taxon>
        <taxon>Sphaerodactylus</taxon>
    </lineage>
</organism>
<sequence>MAEEEGASTCILPDEDCRVRVKTSLLYAAICRHSWVFQITQFWGGPSVTFCFRDPTTTESSVQSEGCECGLSSAVTFVSLELQQWNITEFTLLVPPEHFQTRGIFSLFYLPASSLPT</sequence>
<evidence type="ECO:0000313" key="2">
    <source>
        <dbReference type="Proteomes" id="UP000827872"/>
    </source>
</evidence>
<comment type="caution">
    <text evidence="1">The sequence shown here is derived from an EMBL/GenBank/DDBJ whole genome shotgun (WGS) entry which is preliminary data.</text>
</comment>
<keyword evidence="2" id="KW-1185">Reference proteome</keyword>
<gene>
    <name evidence="1" type="ORF">K3G42_002042</name>
</gene>
<reference evidence="1" key="1">
    <citation type="submission" date="2021-08" db="EMBL/GenBank/DDBJ databases">
        <title>The first chromosome-level gecko genome reveals the dynamic sex chromosomes of Neotropical dwarf geckos (Sphaerodactylidae: Sphaerodactylus).</title>
        <authorList>
            <person name="Pinto B.J."/>
            <person name="Keating S.E."/>
            <person name="Gamble T."/>
        </authorList>
    </citation>
    <scope>NUCLEOTIDE SEQUENCE</scope>
    <source>
        <strain evidence="1">TG3544</strain>
    </source>
</reference>
<dbReference type="Proteomes" id="UP000827872">
    <property type="component" value="Linkage Group LG05"/>
</dbReference>
<dbReference type="EMBL" id="CM037618">
    <property type="protein sequence ID" value="KAH7998865.1"/>
    <property type="molecule type" value="Genomic_DNA"/>
</dbReference>
<name>A0ACB8F272_9SAUR</name>
<accession>A0ACB8F272</accession>
<protein>
    <submittedName>
        <fullName evidence="1">Uncharacterized protein</fullName>
    </submittedName>
</protein>